<sequence>MLTKKTMATAVTATVLTGSVLGLGMASFSAPAQAASQSAAASETTNPRAAEILNELYNTAFKGEMPQDIEGLKVNKSTQSDVYNKIGEPEKKADAGNPFDLYSSNMGNPGYGFSYNKDNTISQIRYFGTGVERQQNLGGITPAVLSEQIGSADQILTVPHTNETDYVYFTGDYELHFVIGSDQTADHVNLKAK</sequence>
<feature type="signal peptide" evidence="1">
    <location>
        <begin position="1"/>
        <end position="34"/>
    </location>
</feature>
<dbReference type="InterPro" id="IPR025453">
    <property type="entry name" value="DUF4309"/>
</dbReference>
<accession>A0ABM5LV20</accession>
<proteinExistence type="predicted"/>
<evidence type="ECO:0000313" key="3">
    <source>
        <dbReference type="Proteomes" id="UP000006867"/>
    </source>
</evidence>
<dbReference type="Proteomes" id="UP000006867">
    <property type="component" value="Chromosome"/>
</dbReference>
<feature type="chain" id="PRO_5045672797" evidence="1">
    <location>
        <begin position="35"/>
        <end position="193"/>
    </location>
</feature>
<gene>
    <name evidence="2" type="ordered locus">BATR1942_03725</name>
</gene>
<evidence type="ECO:0000256" key="1">
    <source>
        <dbReference type="SAM" id="SignalP"/>
    </source>
</evidence>
<name>A0ABM5LV20_BACA1</name>
<dbReference type="RefSeq" id="WP_003327505.1">
    <property type="nucleotide sequence ID" value="NC_014639.1"/>
</dbReference>
<keyword evidence="3" id="KW-1185">Reference proteome</keyword>
<dbReference type="EMBL" id="CP002207">
    <property type="protein sequence ID" value="ADP31699.1"/>
    <property type="molecule type" value="Genomic_DNA"/>
</dbReference>
<protein>
    <submittedName>
        <fullName evidence="2">YjgB</fullName>
    </submittedName>
</protein>
<keyword evidence="1" id="KW-0732">Signal</keyword>
<dbReference type="Pfam" id="PF14172">
    <property type="entry name" value="DUF4309"/>
    <property type="match status" value="1"/>
</dbReference>
<organism evidence="2 3">
    <name type="scientific">Bacillus atrophaeus (strain 1942)</name>
    <dbReference type="NCBI Taxonomy" id="720555"/>
    <lineage>
        <taxon>Bacteria</taxon>
        <taxon>Bacillati</taxon>
        <taxon>Bacillota</taxon>
        <taxon>Bacilli</taxon>
        <taxon>Bacillales</taxon>
        <taxon>Bacillaceae</taxon>
        <taxon>Bacillus</taxon>
    </lineage>
</organism>
<evidence type="ECO:0000313" key="2">
    <source>
        <dbReference type="EMBL" id="ADP31699.1"/>
    </source>
</evidence>
<reference evidence="2 3" key="1">
    <citation type="journal article" date="2011" name="Front. Microbiol.">
        <title>Genomic signatures of strain selection and enhancement in Bacillus atrophaeus var. globigii, a historical biowarfare simulant.</title>
        <authorList>
            <person name="Gibbons H.S."/>
            <person name="Broomall S.M."/>
            <person name="McNew L.A."/>
            <person name="Daligault H."/>
            <person name="Chapman C."/>
            <person name="Bruce D."/>
            <person name="Karavis M."/>
            <person name="Krepps M."/>
            <person name="McGregor P.A."/>
            <person name="Hong C."/>
            <person name="Park K.H."/>
            <person name="Akmal A."/>
            <person name="Feldman A."/>
            <person name="Lin J.S."/>
            <person name="Chang W.E."/>
            <person name="Higgs B.W."/>
            <person name="Demirev P."/>
            <person name="Lindquist J."/>
            <person name="Liem A."/>
            <person name="Fochler E."/>
            <person name="Read T.D."/>
            <person name="Tapia R."/>
            <person name="Johnson S."/>
            <person name="Bishop-Lilly K.A."/>
            <person name="Detter C."/>
            <person name="Han C."/>
            <person name="Sozhamannan S."/>
            <person name="Rosenzweig C.N."/>
            <person name="Skowronski E.W."/>
        </authorList>
    </citation>
    <scope>NUCLEOTIDE SEQUENCE [LARGE SCALE GENOMIC DNA]</scope>
    <source>
        <strain evidence="2 3">1942</strain>
    </source>
</reference>